<dbReference type="Proteomes" id="UP000005744">
    <property type="component" value="Unassembled WGS sequence"/>
</dbReference>
<feature type="chain" id="PRO_5003668913" evidence="1">
    <location>
        <begin position="26"/>
        <end position="358"/>
    </location>
</feature>
<gene>
    <name evidence="2" type="ORF">BegalDRAFT_1918</name>
</gene>
<proteinExistence type="predicted"/>
<dbReference type="RefSeq" id="WP_002686044.1">
    <property type="nucleotide sequence ID" value="NZ_JH600070.1"/>
</dbReference>
<dbReference type="PANTHER" id="PTHR42972:SF8">
    <property type="entry name" value="POLYHYDROXYBUTYRATE DEPOLYMERASE"/>
    <property type="match status" value="1"/>
</dbReference>
<dbReference type="HOGENOM" id="CLU_042524_0_0_6"/>
<dbReference type="EMBL" id="JH600070">
    <property type="protein sequence ID" value="EIJ42790.1"/>
    <property type="molecule type" value="Genomic_DNA"/>
</dbReference>
<keyword evidence="3" id="KW-1185">Reference proteome</keyword>
<dbReference type="eggNOG" id="COG3509">
    <property type="taxonomic scope" value="Bacteria"/>
</dbReference>
<feature type="signal peptide" evidence="1">
    <location>
        <begin position="1"/>
        <end position="25"/>
    </location>
</feature>
<dbReference type="InterPro" id="IPR029058">
    <property type="entry name" value="AB_hydrolase_fold"/>
</dbReference>
<dbReference type="STRING" id="395493.BegalDRAFT_1918"/>
<evidence type="ECO:0000256" key="1">
    <source>
        <dbReference type="SAM" id="SignalP"/>
    </source>
</evidence>
<sequence>MMFPSKKLTITGLLVALFYQAPAFAEDKLAGYDADLSQTTVSGISSGGFMSAQLATAYSSLIKGAGIVAGGPFYCSGSTGARTAMDFINSSISTCMGPATSAVAPKADKALKKAKELATAGKIDSVDNLKTQKIYIFTGSSDTVVKPIVVEQTYKFYQLAEVPADNIKFVNTVNSGHALITGSAEDAACPTNVPPFINNCGFFQSTDILTHLYGKLNPAAEIGKLSGKIVAFNQSEFVDSDRSSMSSAAYAYIPKSCETSKCKVHIALHGCFQGAHEVNDVYYTHTRYNEIADTNNLIVLYPQAQVSKEIPLNPMGCWDFWGYSSKDQNSPDFYSHDAPQMKAIMKMVSRLGEPRAAH</sequence>
<reference evidence="2 3" key="1">
    <citation type="submission" date="2011-11" db="EMBL/GenBank/DDBJ databases">
        <title>Improved High-Quality Draft sequence of Beggiatoa alba B18lD.</title>
        <authorList>
            <consortium name="US DOE Joint Genome Institute"/>
            <person name="Lucas S."/>
            <person name="Han J."/>
            <person name="Lapidus A."/>
            <person name="Cheng J.-F."/>
            <person name="Goodwin L."/>
            <person name="Pitluck S."/>
            <person name="Peters L."/>
            <person name="Mikhailova N."/>
            <person name="Held B."/>
            <person name="Detter J.C."/>
            <person name="Han C."/>
            <person name="Tapia R."/>
            <person name="Land M."/>
            <person name="Hauser L."/>
            <person name="Kyrpides N."/>
            <person name="Ivanova N."/>
            <person name="Pagani I."/>
            <person name="Samuel K."/>
            <person name="Teske A."/>
            <person name="Mueller J."/>
            <person name="Woyke T."/>
        </authorList>
    </citation>
    <scope>NUCLEOTIDE SEQUENCE [LARGE SCALE GENOMIC DNA]</scope>
    <source>
        <strain evidence="2 3">B18LD</strain>
    </source>
</reference>
<dbReference type="AlphaFoldDB" id="I3CGP7"/>
<organism evidence="2 3">
    <name type="scientific">Beggiatoa alba B18LD</name>
    <dbReference type="NCBI Taxonomy" id="395493"/>
    <lineage>
        <taxon>Bacteria</taxon>
        <taxon>Pseudomonadati</taxon>
        <taxon>Pseudomonadota</taxon>
        <taxon>Gammaproteobacteria</taxon>
        <taxon>Thiotrichales</taxon>
        <taxon>Thiotrichaceae</taxon>
        <taxon>Beggiatoa</taxon>
    </lineage>
</organism>
<accession>I3CGP7</accession>
<dbReference type="Gene3D" id="3.40.50.1820">
    <property type="entry name" value="alpha/beta hydrolase"/>
    <property type="match status" value="2"/>
</dbReference>
<dbReference type="PANTHER" id="PTHR42972">
    <property type="entry name" value="TOL-PAL SYSTEM PROTEIN TOLB"/>
    <property type="match status" value="1"/>
</dbReference>
<keyword evidence="1" id="KW-0732">Signal</keyword>
<evidence type="ECO:0000313" key="3">
    <source>
        <dbReference type="Proteomes" id="UP000005744"/>
    </source>
</evidence>
<protein>
    <submittedName>
        <fullName evidence="2">Poly(3-hydroxybutyrate) depolymerase</fullName>
    </submittedName>
</protein>
<name>I3CGP7_9GAMM</name>
<dbReference type="SUPFAM" id="SSF53474">
    <property type="entry name" value="alpha/beta-Hydrolases"/>
    <property type="match status" value="1"/>
</dbReference>
<evidence type="ECO:0000313" key="2">
    <source>
        <dbReference type="EMBL" id="EIJ42790.1"/>
    </source>
</evidence>